<comment type="caution">
    <text evidence="3">The sequence shown here is derived from an EMBL/GenBank/DDBJ whole genome shotgun (WGS) entry which is preliminary data.</text>
</comment>
<evidence type="ECO:0000313" key="3">
    <source>
        <dbReference type="EMBL" id="GJT01309.1"/>
    </source>
</evidence>
<evidence type="ECO:0000259" key="2">
    <source>
        <dbReference type="PROSITE" id="PS50254"/>
    </source>
</evidence>
<name>A0ABQ5AH09_9ASTR</name>
<keyword evidence="4" id="KW-1185">Reference proteome</keyword>
<accession>A0ABQ5AH09</accession>
<dbReference type="Proteomes" id="UP001151760">
    <property type="component" value="Unassembled WGS sequence"/>
</dbReference>
<proteinExistence type="predicted"/>
<feature type="coiled-coil region" evidence="1">
    <location>
        <begin position="192"/>
        <end position="220"/>
    </location>
</feature>
<dbReference type="EMBL" id="BQNB010012261">
    <property type="protein sequence ID" value="GJT01309.1"/>
    <property type="molecule type" value="Genomic_DNA"/>
</dbReference>
<evidence type="ECO:0000256" key="1">
    <source>
        <dbReference type="SAM" id="Coils"/>
    </source>
</evidence>
<organism evidence="3 4">
    <name type="scientific">Tanacetum coccineum</name>
    <dbReference type="NCBI Taxonomy" id="301880"/>
    <lineage>
        <taxon>Eukaryota</taxon>
        <taxon>Viridiplantae</taxon>
        <taxon>Streptophyta</taxon>
        <taxon>Embryophyta</taxon>
        <taxon>Tracheophyta</taxon>
        <taxon>Spermatophyta</taxon>
        <taxon>Magnoliopsida</taxon>
        <taxon>eudicotyledons</taxon>
        <taxon>Gunneridae</taxon>
        <taxon>Pentapetalae</taxon>
        <taxon>asterids</taxon>
        <taxon>campanulids</taxon>
        <taxon>Asterales</taxon>
        <taxon>Asteraceae</taxon>
        <taxon>Asteroideae</taxon>
        <taxon>Anthemideae</taxon>
        <taxon>Anthemidinae</taxon>
        <taxon>Tanacetum</taxon>
    </lineage>
</organism>
<dbReference type="InterPro" id="IPR011539">
    <property type="entry name" value="RHD_DNA_bind_dom"/>
</dbReference>
<dbReference type="PROSITE" id="PS50254">
    <property type="entry name" value="REL_2"/>
    <property type="match status" value="1"/>
</dbReference>
<protein>
    <submittedName>
        <fullName evidence="3">Retrovirus-related pol polyprotein from transposon TNT 1-94</fullName>
    </submittedName>
</protein>
<evidence type="ECO:0000313" key="4">
    <source>
        <dbReference type="Proteomes" id="UP001151760"/>
    </source>
</evidence>
<keyword evidence="1" id="KW-0175">Coiled coil</keyword>
<reference evidence="3" key="1">
    <citation type="journal article" date="2022" name="Int. J. Mol. Sci.">
        <title>Draft Genome of Tanacetum Coccineum: Genomic Comparison of Closely Related Tanacetum-Family Plants.</title>
        <authorList>
            <person name="Yamashiro T."/>
            <person name="Shiraishi A."/>
            <person name="Nakayama K."/>
            <person name="Satake H."/>
        </authorList>
    </citation>
    <scope>NUCLEOTIDE SEQUENCE</scope>
</reference>
<gene>
    <name evidence="3" type="ORF">Tco_0822478</name>
</gene>
<sequence>MSTLHFADTHNMSIEDIDKDAEVTLVDETQERNDDFMFNAGDLDGEKVVVAKQSEKVIEEVVNAAAKEVSTADLVTTTGEVVTITGTITLITLAQALTAMKSAKPKVKDVVKEPSVPVSAATIMVSTATTTVVATPSITAQPQQRAKGIAFREPVESTVTTTVPSQKSKDKGKAIKTEPEVPLKKKDQLRIDEELAIKLEAKEQEVARLEREEAEKLEQANLDLIKSWDNVLAIMEANRLLAERLQTREQGELTDKQKAKLFVELLEKHGKHFAALRAQEQRNKPPTKAQKKSQMSTYLKHMAGYKQSQLKNKSFAEIQSLFDKEMKRVNTFIAMDLDVVESSRKKDDSNDDEVKQCFEIVPEEEVAINAIPLATKPAPVTNFQIHKKGRNSYYEIMRADGSAKTYLLFSQLLKEFDREDLENLWRVVKAKYGYTMPEEAYERVLWGDLKVMFEPELEDAVWQNLLGQEIKL</sequence>
<reference evidence="3" key="2">
    <citation type="submission" date="2022-01" db="EMBL/GenBank/DDBJ databases">
        <authorList>
            <person name="Yamashiro T."/>
            <person name="Shiraishi A."/>
            <person name="Satake H."/>
            <person name="Nakayama K."/>
        </authorList>
    </citation>
    <scope>NUCLEOTIDE SEQUENCE</scope>
</reference>
<feature type="domain" description="RHD" evidence="2">
    <location>
        <begin position="133"/>
        <end position="183"/>
    </location>
</feature>